<dbReference type="GO" id="GO:0004726">
    <property type="term" value="F:non-membrane spanning protein tyrosine phosphatase activity"/>
    <property type="evidence" value="ECO:0007669"/>
    <property type="project" value="InterPro"/>
</dbReference>
<dbReference type="SUPFAM" id="SSF52799">
    <property type="entry name" value="(Phosphotyrosine protein) phosphatases II"/>
    <property type="match status" value="1"/>
</dbReference>
<dbReference type="SMART" id="SM00194">
    <property type="entry name" value="PTPc"/>
    <property type="match status" value="1"/>
</dbReference>
<keyword evidence="3" id="KW-0904">Protein phosphatase</keyword>
<keyword evidence="7" id="KW-1185">Reference proteome</keyword>
<evidence type="ECO:0000259" key="5">
    <source>
        <dbReference type="PROSITE" id="PS50055"/>
    </source>
</evidence>
<evidence type="ECO:0000313" key="7">
    <source>
        <dbReference type="Proteomes" id="UP000694391"/>
    </source>
</evidence>
<dbReference type="Gene3D" id="3.90.190.10">
    <property type="entry name" value="Protein tyrosine phosphatase superfamily"/>
    <property type="match status" value="1"/>
</dbReference>
<proteinExistence type="predicted"/>
<feature type="domain" description="Tyrosine-protein phosphatase" evidence="5">
    <location>
        <begin position="70"/>
        <end position="259"/>
    </location>
</feature>
<keyword evidence="2" id="KW-0378">Hydrolase</keyword>
<evidence type="ECO:0000256" key="4">
    <source>
        <dbReference type="SAM" id="Phobius"/>
    </source>
</evidence>
<dbReference type="EC" id="3.1.3.48" evidence="1"/>
<dbReference type="PANTHER" id="PTHR45983:SF4">
    <property type="entry name" value="TYROSINE-PROTEIN PHOSPHATASE NON-RECEPTOR TYPE 18"/>
    <property type="match status" value="1"/>
</dbReference>
<dbReference type="InterPro" id="IPR000242">
    <property type="entry name" value="PTP_cat"/>
</dbReference>
<evidence type="ECO:0000256" key="2">
    <source>
        <dbReference type="ARBA" id="ARBA00022801"/>
    </source>
</evidence>
<evidence type="ECO:0000313" key="6">
    <source>
        <dbReference type="Ensembl" id="ENSCAFP00020003533.1"/>
    </source>
</evidence>
<dbReference type="InterPro" id="IPR029021">
    <property type="entry name" value="Prot-tyrosine_phosphatase-like"/>
</dbReference>
<dbReference type="PROSITE" id="PS50055">
    <property type="entry name" value="TYR_PHOSPHATASE_PTP"/>
    <property type="match status" value="1"/>
</dbReference>
<reference evidence="6" key="2">
    <citation type="submission" date="2025-09" db="UniProtKB">
        <authorList>
            <consortium name="Ensembl"/>
        </authorList>
    </citation>
    <scope>IDENTIFICATION</scope>
</reference>
<dbReference type="Ensembl" id="ENSCAFT00020004100.1">
    <property type="protein sequence ID" value="ENSCAFP00020003533.1"/>
    <property type="gene ID" value="ENSCAFG00020002951.1"/>
</dbReference>
<dbReference type="AlphaFoldDB" id="A0A8C0JRR8"/>
<sequence length="268" mass="30096">MHCILSYVSYTNHVYSIKYILLLLSPRTLTWLPSSSLLLPLGSAHGDFLQDILARSAACKTEGVCSTEVGNLPGNVRKNRYKDVLPYDQTQVILSLLQEEGHGDYINGNFIRGTDGSQAYIATQGPLPHSMLDFWRLVWEFGVKVILMACREMENGRSCFLFVFSFVKWALAIIPISSVTTLDAPYMLFLICLSFPMFQNCPSVYQLQYMSWPDRGVPSNPEHVLTMVEEAYRLQGSGPSPLCVHCRLKKWVLWGSGETEVIRSGGGK</sequence>
<dbReference type="PRINTS" id="PR00700">
    <property type="entry name" value="PRTYPHPHTASE"/>
</dbReference>
<evidence type="ECO:0000256" key="1">
    <source>
        <dbReference type="ARBA" id="ARBA00013064"/>
    </source>
</evidence>
<reference evidence="6" key="1">
    <citation type="submission" date="2025-08" db="UniProtKB">
        <authorList>
            <consortium name="Ensembl"/>
        </authorList>
    </citation>
    <scope>IDENTIFICATION</scope>
</reference>
<dbReference type="GO" id="GO:0005737">
    <property type="term" value="C:cytoplasm"/>
    <property type="evidence" value="ECO:0007669"/>
    <property type="project" value="TreeGrafter"/>
</dbReference>
<protein>
    <recommendedName>
        <fullName evidence="1">protein-tyrosine-phosphatase</fullName>
        <ecNumber evidence="1">3.1.3.48</ecNumber>
    </recommendedName>
</protein>
<keyword evidence="4" id="KW-0812">Transmembrane</keyword>
<dbReference type="InterPro" id="IPR047170">
    <property type="entry name" value="PTN12/18/22"/>
</dbReference>
<keyword evidence="4" id="KW-1133">Transmembrane helix</keyword>
<keyword evidence="4" id="KW-0472">Membrane</keyword>
<accession>A0A8C0JRR8</accession>
<feature type="transmembrane region" description="Helical" evidence="4">
    <location>
        <begin position="159"/>
        <end position="180"/>
    </location>
</feature>
<dbReference type="Proteomes" id="UP000694391">
    <property type="component" value="Unplaced"/>
</dbReference>
<organism evidence="6 7">
    <name type="scientific">Canis lupus dingo</name>
    <name type="common">dingo</name>
    <dbReference type="NCBI Taxonomy" id="286419"/>
    <lineage>
        <taxon>Eukaryota</taxon>
        <taxon>Metazoa</taxon>
        <taxon>Chordata</taxon>
        <taxon>Craniata</taxon>
        <taxon>Vertebrata</taxon>
        <taxon>Euteleostomi</taxon>
        <taxon>Mammalia</taxon>
        <taxon>Eutheria</taxon>
        <taxon>Laurasiatheria</taxon>
        <taxon>Carnivora</taxon>
        <taxon>Caniformia</taxon>
        <taxon>Canidae</taxon>
        <taxon>Canis</taxon>
    </lineage>
</organism>
<dbReference type="Pfam" id="PF00102">
    <property type="entry name" value="Y_phosphatase"/>
    <property type="match status" value="1"/>
</dbReference>
<dbReference type="PANTHER" id="PTHR45983">
    <property type="entry name" value="TYROSINE PHOSPHATSE N18, PUTATIVE-RELATED"/>
    <property type="match status" value="1"/>
</dbReference>
<dbReference type="GO" id="GO:0005634">
    <property type="term" value="C:nucleus"/>
    <property type="evidence" value="ECO:0007669"/>
    <property type="project" value="TreeGrafter"/>
</dbReference>
<name>A0A8C0JRR8_CANLU</name>
<dbReference type="GeneTree" id="ENSGT00940000162860"/>
<evidence type="ECO:0000256" key="3">
    <source>
        <dbReference type="ARBA" id="ARBA00022912"/>
    </source>
</evidence>